<dbReference type="PANTHER" id="PTHR30582">
    <property type="entry name" value="L,D-TRANSPEPTIDASE"/>
    <property type="match status" value="1"/>
</dbReference>
<dbReference type="UniPathway" id="UPA00219"/>
<evidence type="ECO:0000259" key="11">
    <source>
        <dbReference type="PROSITE" id="PS52029"/>
    </source>
</evidence>
<comment type="caution">
    <text evidence="12">The sequence shown here is derived from an EMBL/GenBank/DDBJ whole genome shotgun (WGS) entry which is preliminary data.</text>
</comment>
<dbReference type="GO" id="GO:0071555">
    <property type="term" value="P:cell wall organization"/>
    <property type="evidence" value="ECO:0007669"/>
    <property type="project" value="UniProtKB-UniRule"/>
</dbReference>
<keyword evidence="4" id="KW-0808">Transferase</keyword>
<dbReference type="CDD" id="cd16913">
    <property type="entry name" value="YkuD_like"/>
    <property type="match status" value="1"/>
</dbReference>
<dbReference type="PANTHER" id="PTHR30582:SF24">
    <property type="entry name" value="L,D-TRANSPEPTIDASE ERFK_SRFK-RELATED"/>
    <property type="match status" value="1"/>
</dbReference>
<dbReference type="Pfam" id="PF03734">
    <property type="entry name" value="YkuD"/>
    <property type="match status" value="1"/>
</dbReference>
<comment type="similarity">
    <text evidence="2">Belongs to the YkuD family.</text>
</comment>
<evidence type="ECO:0000256" key="10">
    <source>
        <dbReference type="SAM" id="Phobius"/>
    </source>
</evidence>
<feature type="domain" description="L,D-TPase catalytic" evidence="11">
    <location>
        <begin position="338"/>
        <end position="447"/>
    </location>
</feature>
<accession>A0A7X2L0J6</accession>
<keyword evidence="10" id="KW-1133">Transmembrane helix</keyword>
<name>A0A7X2L0J6_9BACL</name>
<evidence type="ECO:0000256" key="6">
    <source>
        <dbReference type="ARBA" id="ARBA00022960"/>
    </source>
</evidence>
<dbReference type="AlphaFoldDB" id="A0A7X2L0J6"/>
<proteinExistence type="inferred from homology"/>
<feature type="transmembrane region" description="Helical" evidence="10">
    <location>
        <begin position="85"/>
        <end position="102"/>
    </location>
</feature>
<reference evidence="12 13" key="1">
    <citation type="submission" date="2019-11" db="EMBL/GenBank/DDBJ databases">
        <title>Paenibacillus monticola sp. nov., a novel PGPR strain isolated from mountain sample in China.</title>
        <authorList>
            <person name="Zhao Q."/>
            <person name="Li H.-P."/>
            <person name="Zhang J.-L."/>
        </authorList>
    </citation>
    <scope>NUCLEOTIDE SEQUENCE [LARGE SCALE GENOMIC DNA]</scope>
    <source>
        <strain evidence="12 13">LC-T2</strain>
    </source>
</reference>
<feature type="active site" description="Proton donor/acceptor" evidence="9">
    <location>
        <position position="407"/>
    </location>
</feature>
<keyword evidence="7 9" id="KW-0573">Peptidoglycan synthesis</keyword>
<evidence type="ECO:0000256" key="7">
    <source>
        <dbReference type="ARBA" id="ARBA00022984"/>
    </source>
</evidence>
<dbReference type="Proteomes" id="UP000463051">
    <property type="component" value="Unassembled WGS sequence"/>
</dbReference>
<comment type="pathway">
    <text evidence="1 9">Cell wall biogenesis; peptidoglycan biosynthesis.</text>
</comment>
<keyword evidence="10" id="KW-0812">Transmembrane</keyword>
<dbReference type="RefSeq" id="WP_154117766.1">
    <property type="nucleotide sequence ID" value="NZ_WJXB01000002.1"/>
</dbReference>
<evidence type="ECO:0000256" key="8">
    <source>
        <dbReference type="ARBA" id="ARBA00023316"/>
    </source>
</evidence>
<dbReference type="SUPFAM" id="SSF141523">
    <property type="entry name" value="L,D-transpeptidase catalytic domain-like"/>
    <property type="match status" value="1"/>
</dbReference>
<dbReference type="GO" id="GO:0018104">
    <property type="term" value="P:peptidoglycan-protein cross-linking"/>
    <property type="evidence" value="ECO:0007669"/>
    <property type="project" value="TreeGrafter"/>
</dbReference>
<protein>
    <submittedName>
        <fullName evidence="12">L,D-transpeptidase family protein</fullName>
    </submittedName>
</protein>
<dbReference type="SUPFAM" id="SSF48452">
    <property type="entry name" value="TPR-like"/>
    <property type="match status" value="1"/>
</dbReference>
<keyword evidence="13" id="KW-1185">Reference proteome</keyword>
<dbReference type="GO" id="GO:0008360">
    <property type="term" value="P:regulation of cell shape"/>
    <property type="evidence" value="ECO:0007669"/>
    <property type="project" value="UniProtKB-UniRule"/>
</dbReference>
<dbReference type="GO" id="GO:0005576">
    <property type="term" value="C:extracellular region"/>
    <property type="evidence" value="ECO:0007669"/>
    <property type="project" value="TreeGrafter"/>
</dbReference>
<dbReference type="EMBL" id="WJXB01000002">
    <property type="protein sequence ID" value="MRN52777.1"/>
    <property type="molecule type" value="Genomic_DNA"/>
</dbReference>
<feature type="active site" description="Nucleophile" evidence="9">
    <location>
        <position position="423"/>
    </location>
</feature>
<dbReference type="GO" id="GO:0016757">
    <property type="term" value="F:glycosyltransferase activity"/>
    <property type="evidence" value="ECO:0007669"/>
    <property type="project" value="UniProtKB-KW"/>
</dbReference>
<keyword evidence="10" id="KW-0472">Membrane</keyword>
<evidence type="ECO:0000256" key="1">
    <source>
        <dbReference type="ARBA" id="ARBA00004752"/>
    </source>
</evidence>
<evidence type="ECO:0000256" key="2">
    <source>
        <dbReference type="ARBA" id="ARBA00005992"/>
    </source>
</evidence>
<evidence type="ECO:0000313" key="12">
    <source>
        <dbReference type="EMBL" id="MRN52777.1"/>
    </source>
</evidence>
<organism evidence="12 13">
    <name type="scientific">Paenibacillus monticola</name>
    <dbReference type="NCBI Taxonomy" id="2666075"/>
    <lineage>
        <taxon>Bacteria</taxon>
        <taxon>Bacillati</taxon>
        <taxon>Bacillota</taxon>
        <taxon>Bacilli</taxon>
        <taxon>Bacillales</taxon>
        <taxon>Paenibacillaceae</taxon>
        <taxon>Paenibacillus</taxon>
    </lineage>
</organism>
<sequence>MKNSQHLKAYVQMHPENKMAWYLLGKEYYKNGQHGKGNYCFNQAGEVYEAFEHSKVPADMLREYEEGLLQAGRQRSQRHQRTRRLLLLFAMFLLVIMPAAQAPSSSLAGEHETGLVSHADAADAPVETISTDTSATESKKVSFTAQAVGDTAASGKAMATMIGSKKPSVKAVLGMKRAGKWLLWKEKLPLTSTLETSKAGAIVYQSYDPVSCACQPPEHTVLTKQAAQWQVVQEQLATLWSAILAFQKNKGSLPDSLQQLAGPFPGNWLGGTTPVMKQKFTALRAAAESSSAPGVTKAFPTPNVASGTSGAAATSGTSAVTGVSGGGEDSIPFFAGPLTIIVDKQNHRLAVVSGSIILRNYKVGLGGNKTPEGSFVITDKVVNPNGHANGEFGSRGLQLSESNYAIHGTNDPNSIGEDESQGCIRMKREDVEELFALVPKGTKVTISKGVLPEELVLPKERFSSSTPHDQTNPRKVYHWLN</sequence>
<keyword evidence="3" id="KW-0328">Glycosyltransferase</keyword>
<dbReference type="InterPro" id="IPR038063">
    <property type="entry name" value="Transpep_catalytic_dom"/>
</dbReference>
<dbReference type="InterPro" id="IPR005490">
    <property type="entry name" value="LD_TPept_cat_dom"/>
</dbReference>
<dbReference type="GO" id="GO:0071972">
    <property type="term" value="F:peptidoglycan L,D-transpeptidase activity"/>
    <property type="evidence" value="ECO:0007669"/>
    <property type="project" value="TreeGrafter"/>
</dbReference>
<keyword evidence="8 9" id="KW-0961">Cell wall biogenesis/degradation</keyword>
<dbReference type="InterPro" id="IPR011990">
    <property type="entry name" value="TPR-like_helical_dom_sf"/>
</dbReference>
<dbReference type="InterPro" id="IPR050979">
    <property type="entry name" value="LD-transpeptidase"/>
</dbReference>
<evidence type="ECO:0000256" key="5">
    <source>
        <dbReference type="ARBA" id="ARBA00022801"/>
    </source>
</evidence>
<evidence type="ECO:0000256" key="3">
    <source>
        <dbReference type="ARBA" id="ARBA00022676"/>
    </source>
</evidence>
<dbReference type="PROSITE" id="PS52029">
    <property type="entry name" value="LD_TPASE"/>
    <property type="match status" value="1"/>
</dbReference>
<keyword evidence="5" id="KW-0378">Hydrolase</keyword>
<gene>
    <name evidence="12" type="ORF">GJB61_07165</name>
</gene>
<evidence type="ECO:0000256" key="4">
    <source>
        <dbReference type="ARBA" id="ARBA00022679"/>
    </source>
</evidence>
<dbReference type="Gene3D" id="2.40.440.10">
    <property type="entry name" value="L,D-transpeptidase catalytic domain-like"/>
    <property type="match status" value="1"/>
</dbReference>
<evidence type="ECO:0000256" key="9">
    <source>
        <dbReference type="PROSITE-ProRule" id="PRU01373"/>
    </source>
</evidence>
<keyword evidence="6 9" id="KW-0133">Cell shape</keyword>
<evidence type="ECO:0000313" key="13">
    <source>
        <dbReference type="Proteomes" id="UP000463051"/>
    </source>
</evidence>